<feature type="domain" description="Enoyl reductase (ER)" evidence="1">
    <location>
        <begin position="10"/>
        <end position="330"/>
    </location>
</feature>
<dbReference type="PANTHER" id="PTHR45033:SF2">
    <property type="entry name" value="ZINC-TYPE ALCOHOL DEHYDROGENASE-LIKE PROTEIN C1773.06C"/>
    <property type="match status" value="1"/>
</dbReference>
<comment type="caution">
    <text evidence="2">The sequence shown here is derived from an EMBL/GenBank/DDBJ whole genome shotgun (WGS) entry which is preliminary data.</text>
</comment>
<dbReference type="InterPro" id="IPR020843">
    <property type="entry name" value="ER"/>
</dbReference>
<sequence>MRAIVVQRPGTTNPLEVVNVPDPGDPRPGEVRVRLHGSSLNFHDGLVIGDPNTAVGHVPLADGGGVVEAVGAGVIDLSEGDEVFAVFTPGWVDGTPTRDGFPSTPGIGPPGYAQDVVVVPASHFTRAPRGWSAHEAATLTVAGLTAWRAVIAEGQVKPGDVVLVLGTGGVATFAVQFAKMAGATVVITSSSEAKLENAKALGADHLVNYREVPEWGRRVAELTGGADLVVELGGSGTLPQSIDAARVGAQISLIGVLEGTSGAIPTGALTMKQLRLHGIVVGSRRHQQDMVRALQESDVRPVVDRTFVLDELPTALDYFRTAQHVGKVTLSW</sequence>
<accession>A0A5C7XJ49</accession>
<dbReference type="PANTHER" id="PTHR45033">
    <property type="match status" value="1"/>
</dbReference>
<dbReference type="RefSeq" id="WP_276763387.1">
    <property type="nucleotide sequence ID" value="NZ_SSGD01000168.1"/>
</dbReference>
<dbReference type="InterPro" id="IPR052711">
    <property type="entry name" value="Zinc_ADH-like"/>
</dbReference>
<dbReference type="Pfam" id="PF00107">
    <property type="entry name" value="ADH_zinc_N"/>
    <property type="match status" value="1"/>
</dbReference>
<dbReference type="Gene3D" id="3.40.50.720">
    <property type="entry name" value="NAD(P)-binding Rossmann-like Domain"/>
    <property type="match status" value="1"/>
</dbReference>
<dbReference type="InterPro" id="IPR036291">
    <property type="entry name" value="NAD(P)-bd_dom_sf"/>
</dbReference>
<protein>
    <submittedName>
        <fullName evidence="2">NAD(P)-dependent alcohol dehydrogenase</fullName>
    </submittedName>
</protein>
<dbReference type="Gene3D" id="3.90.180.10">
    <property type="entry name" value="Medium-chain alcohol dehydrogenases, catalytic domain"/>
    <property type="match status" value="1"/>
</dbReference>
<dbReference type="InterPro" id="IPR013154">
    <property type="entry name" value="ADH-like_N"/>
</dbReference>
<dbReference type="EMBL" id="SSGD01000168">
    <property type="protein sequence ID" value="TXI49388.1"/>
    <property type="molecule type" value="Genomic_DNA"/>
</dbReference>
<dbReference type="InterPro" id="IPR011032">
    <property type="entry name" value="GroES-like_sf"/>
</dbReference>
<organism evidence="2 3">
    <name type="scientific">Mycolicibacter arupensis</name>
    <dbReference type="NCBI Taxonomy" id="342002"/>
    <lineage>
        <taxon>Bacteria</taxon>
        <taxon>Bacillati</taxon>
        <taxon>Actinomycetota</taxon>
        <taxon>Actinomycetes</taxon>
        <taxon>Mycobacteriales</taxon>
        <taxon>Mycobacteriaceae</taxon>
        <taxon>Mycolicibacter</taxon>
    </lineage>
</organism>
<evidence type="ECO:0000313" key="2">
    <source>
        <dbReference type="EMBL" id="TXI49388.1"/>
    </source>
</evidence>
<dbReference type="GO" id="GO:0016491">
    <property type="term" value="F:oxidoreductase activity"/>
    <property type="evidence" value="ECO:0007669"/>
    <property type="project" value="InterPro"/>
</dbReference>
<dbReference type="SUPFAM" id="SSF50129">
    <property type="entry name" value="GroES-like"/>
    <property type="match status" value="1"/>
</dbReference>
<evidence type="ECO:0000259" key="1">
    <source>
        <dbReference type="SMART" id="SM00829"/>
    </source>
</evidence>
<dbReference type="AlphaFoldDB" id="A0A5C7XJ49"/>
<proteinExistence type="predicted"/>
<reference evidence="2 3" key="1">
    <citation type="submission" date="2018-09" db="EMBL/GenBank/DDBJ databases">
        <title>Metagenome Assembled Genomes from an Advanced Water Purification Facility.</title>
        <authorList>
            <person name="Stamps B.W."/>
            <person name="Spear J.R."/>
        </authorList>
    </citation>
    <scope>NUCLEOTIDE SEQUENCE [LARGE SCALE GENOMIC DNA]</scope>
    <source>
        <strain evidence="2">Bin_29_2</strain>
    </source>
</reference>
<dbReference type="SUPFAM" id="SSF51735">
    <property type="entry name" value="NAD(P)-binding Rossmann-fold domains"/>
    <property type="match status" value="1"/>
</dbReference>
<name>A0A5C7XJ49_9MYCO</name>
<dbReference type="CDD" id="cd08276">
    <property type="entry name" value="MDR7"/>
    <property type="match status" value="1"/>
</dbReference>
<gene>
    <name evidence="2" type="ORF">E6Q54_22385</name>
</gene>
<dbReference type="Pfam" id="PF08240">
    <property type="entry name" value="ADH_N"/>
    <property type="match status" value="1"/>
</dbReference>
<dbReference type="InterPro" id="IPR013149">
    <property type="entry name" value="ADH-like_C"/>
</dbReference>
<dbReference type="SMART" id="SM00829">
    <property type="entry name" value="PKS_ER"/>
    <property type="match status" value="1"/>
</dbReference>
<dbReference type="Proteomes" id="UP000321797">
    <property type="component" value="Unassembled WGS sequence"/>
</dbReference>
<evidence type="ECO:0000313" key="3">
    <source>
        <dbReference type="Proteomes" id="UP000321797"/>
    </source>
</evidence>